<accession>A0A4D4LRR5</accession>
<dbReference type="STRING" id="33903.AQJ43_04675"/>
<name>A0A4D4LRR5_STRAX</name>
<protein>
    <submittedName>
        <fullName evidence="1">Uncharacterized protein</fullName>
    </submittedName>
</protein>
<dbReference type="AlphaFoldDB" id="A0A4D4LRR5"/>
<dbReference type="Proteomes" id="UP000302139">
    <property type="component" value="Unassembled WGS sequence"/>
</dbReference>
<dbReference type="GeneID" id="41540793"/>
<dbReference type="RefSeq" id="WP_010985158.1">
    <property type="nucleotide sequence ID" value="NZ_BAABTN010000080.1"/>
</dbReference>
<reference evidence="1 4" key="2">
    <citation type="submission" date="2019-04" db="EMBL/GenBank/DDBJ databases">
        <title>Draft genome sequences of Streptomyces avermitilis NBRC 14893.</title>
        <authorList>
            <person name="Komaki H."/>
            <person name="Tamura T."/>
            <person name="Hosoyama A."/>
        </authorList>
    </citation>
    <scope>NUCLEOTIDE SEQUENCE [LARGE SCALE GENOMIC DNA]</scope>
    <source>
        <strain evidence="1 4">NBRC 14893</strain>
    </source>
</reference>
<dbReference type="EMBL" id="BJHY01000001">
    <property type="protein sequence ID" value="GDY76171.1"/>
    <property type="molecule type" value="Genomic_DNA"/>
</dbReference>
<proteinExistence type="predicted"/>
<evidence type="ECO:0000313" key="3">
    <source>
        <dbReference type="Proteomes" id="UP000299211"/>
    </source>
</evidence>
<evidence type="ECO:0000313" key="2">
    <source>
        <dbReference type="EMBL" id="GDY76171.1"/>
    </source>
</evidence>
<dbReference type="Proteomes" id="UP000299211">
    <property type="component" value="Unassembled WGS sequence"/>
</dbReference>
<reference evidence="2 3" key="1">
    <citation type="submission" date="2019-04" db="EMBL/GenBank/DDBJ databases">
        <title>Draft genome sequences of Streptomyces avermitilis ATCC 31267.</title>
        <authorList>
            <person name="Komaki H."/>
            <person name="Tamura T."/>
            <person name="Hosoyama A."/>
        </authorList>
    </citation>
    <scope>NUCLEOTIDE SEQUENCE [LARGE SCALE GENOMIC DNA]</scope>
    <source>
        <strain evidence="2 3">ATCC 31267</strain>
    </source>
</reference>
<gene>
    <name evidence="1" type="ORF">SAV14893_030780</name>
    <name evidence="2" type="ORF">SAV31267_056560</name>
</gene>
<sequence>MLTEQAQHALKLLYRRADKTGDAFDLERIDRALDEVIRLNANAPAAFQIRSALAHAGTVLRDRRVLAPAISLDETDSYREPGALDEHFAVTDIRAWLDTTEALTASQRSLLQQLSADRDPSDLAVERGLSVARMREQVSRARRRARIAYAAEVVRA</sequence>
<evidence type="ECO:0000313" key="4">
    <source>
        <dbReference type="Proteomes" id="UP000302139"/>
    </source>
</evidence>
<organism evidence="1 4">
    <name type="scientific">Streptomyces avermitilis</name>
    <dbReference type="NCBI Taxonomy" id="33903"/>
    <lineage>
        <taxon>Bacteria</taxon>
        <taxon>Bacillati</taxon>
        <taxon>Actinomycetota</taxon>
        <taxon>Actinomycetes</taxon>
        <taxon>Kitasatosporales</taxon>
        <taxon>Streptomycetaceae</taxon>
        <taxon>Streptomyces</taxon>
    </lineage>
</organism>
<dbReference type="EMBL" id="BJHX01000001">
    <property type="protein sequence ID" value="GDY63685.1"/>
    <property type="molecule type" value="Genomic_DNA"/>
</dbReference>
<comment type="caution">
    <text evidence="1">The sequence shown here is derived from an EMBL/GenBank/DDBJ whole genome shotgun (WGS) entry which is preliminary data.</text>
</comment>
<evidence type="ECO:0000313" key="1">
    <source>
        <dbReference type="EMBL" id="GDY63685.1"/>
    </source>
</evidence>